<dbReference type="Gene3D" id="3.40.50.720">
    <property type="entry name" value="NAD(P)-binding Rossmann-like Domain"/>
    <property type="match status" value="1"/>
</dbReference>
<accession>A0AAV9PB66</accession>
<dbReference type="SMART" id="SM00829">
    <property type="entry name" value="PKS_ER"/>
    <property type="match status" value="1"/>
</dbReference>
<evidence type="ECO:0000259" key="4">
    <source>
        <dbReference type="SMART" id="SM00829"/>
    </source>
</evidence>
<feature type="domain" description="Enoyl reductase (ER)" evidence="4">
    <location>
        <begin position="8"/>
        <end position="341"/>
    </location>
</feature>
<dbReference type="Gene3D" id="3.90.180.10">
    <property type="entry name" value="Medium-chain alcohol dehydrogenases, catalytic domain"/>
    <property type="match status" value="1"/>
</dbReference>
<dbReference type="Pfam" id="PF00107">
    <property type="entry name" value="ADH_zinc_N"/>
    <property type="match status" value="1"/>
</dbReference>
<dbReference type="InterPro" id="IPR036291">
    <property type="entry name" value="NAD(P)-bd_dom_sf"/>
</dbReference>
<name>A0AAV9PB66_9PEZI</name>
<evidence type="ECO:0000256" key="3">
    <source>
        <dbReference type="ARBA" id="ARBA00023002"/>
    </source>
</evidence>
<dbReference type="RefSeq" id="XP_064659754.1">
    <property type="nucleotide sequence ID" value="XM_064802393.1"/>
</dbReference>
<dbReference type="SUPFAM" id="SSF50129">
    <property type="entry name" value="GroES-like"/>
    <property type="match status" value="1"/>
</dbReference>
<dbReference type="EMBL" id="JAVRRT010000007">
    <property type="protein sequence ID" value="KAK5170556.1"/>
    <property type="molecule type" value="Genomic_DNA"/>
</dbReference>
<evidence type="ECO:0000256" key="1">
    <source>
        <dbReference type="ARBA" id="ARBA00008072"/>
    </source>
</evidence>
<dbReference type="AlphaFoldDB" id="A0AAV9PB66"/>
<dbReference type="GO" id="GO:0016651">
    <property type="term" value="F:oxidoreductase activity, acting on NAD(P)H"/>
    <property type="evidence" value="ECO:0007669"/>
    <property type="project" value="InterPro"/>
</dbReference>
<comment type="caution">
    <text evidence="5">The sequence shown here is derived from an EMBL/GenBank/DDBJ whole genome shotgun (WGS) entry which is preliminary data.</text>
</comment>
<dbReference type="PANTHER" id="PTHR45348">
    <property type="entry name" value="HYPOTHETICAL OXIDOREDUCTASE (EUROFUNG)"/>
    <property type="match status" value="1"/>
</dbReference>
<dbReference type="InterPro" id="IPR011032">
    <property type="entry name" value="GroES-like_sf"/>
</dbReference>
<dbReference type="SUPFAM" id="SSF51735">
    <property type="entry name" value="NAD(P)-binding Rossmann-fold domains"/>
    <property type="match status" value="1"/>
</dbReference>
<dbReference type="InterPro" id="IPR020843">
    <property type="entry name" value="ER"/>
</dbReference>
<comment type="subunit">
    <text evidence="2">Monomer.</text>
</comment>
<gene>
    <name evidence="5" type="ORF">LTR77_005144</name>
</gene>
<evidence type="ECO:0000313" key="6">
    <source>
        <dbReference type="Proteomes" id="UP001337655"/>
    </source>
</evidence>
<dbReference type="PANTHER" id="PTHR45348:SF7">
    <property type="entry name" value="ZINC BINDING OXIDOREDUCTASE, PUTATIVE-RELATED"/>
    <property type="match status" value="1"/>
</dbReference>
<dbReference type="InterPro" id="IPR013149">
    <property type="entry name" value="ADH-like_C"/>
</dbReference>
<organism evidence="5 6">
    <name type="scientific">Saxophila tyrrhenica</name>
    <dbReference type="NCBI Taxonomy" id="1690608"/>
    <lineage>
        <taxon>Eukaryota</taxon>
        <taxon>Fungi</taxon>
        <taxon>Dikarya</taxon>
        <taxon>Ascomycota</taxon>
        <taxon>Pezizomycotina</taxon>
        <taxon>Dothideomycetes</taxon>
        <taxon>Dothideomycetidae</taxon>
        <taxon>Mycosphaerellales</taxon>
        <taxon>Extremaceae</taxon>
        <taxon>Saxophila</taxon>
    </lineage>
</organism>
<reference evidence="5 6" key="1">
    <citation type="submission" date="2023-08" db="EMBL/GenBank/DDBJ databases">
        <title>Black Yeasts Isolated from many extreme environments.</title>
        <authorList>
            <person name="Coleine C."/>
            <person name="Stajich J.E."/>
            <person name="Selbmann L."/>
        </authorList>
    </citation>
    <scope>NUCLEOTIDE SEQUENCE [LARGE SCALE GENOMIC DNA]</scope>
    <source>
        <strain evidence="5 6">CCFEE 5935</strain>
    </source>
</reference>
<dbReference type="InterPro" id="IPR013154">
    <property type="entry name" value="ADH-like_N"/>
</dbReference>
<dbReference type="CDD" id="cd08249">
    <property type="entry name" value="enoyl_reductase_like"/>
    <property type="match status" value="1"/>
</dbReference>
<proteinExistence type="inferred from homology"/>
<dbReference type="Pfam" id="PF08240">
    <property type="entry name" value="ADH_N"/>
    <property type="match status" value="1"/>
</dbReference>
<keyword evidence="6" id="KW-1185">Reference proteome</keyword>
<dbReference type="InterPro" id="IPR047122">
    <property type="entry name" value="Trans-enoyl_RdTase-like"/>
</dbReference>
<evidence type="ECO:0000256" key="2">
    <source>
        <dbReference type="ARBA" id="ARBA00011245"/>
    </source>
</evidence>
<dbReference type="GeneID" id="89926488"/>
<keyword evidence="3" id="KW-0560">Oxidoreductase</keyword>
<sequence>MKALVLDAEARTANLQDVLKPSPAEGQILVEVQAISLNPIDPLYVANPLGSTGRTVGSDFAGTVSALGCNVPSSSNLEVGDRVAGFLQGACSVNERPGAFAEYLVIDWDLVFKIPDSVSTEEASGVSLVALTAAQGLYYRLGLEAPFAWDKKNMLAEHPELEPHHTEYADKSKPINVFIYSASTAVGLYGAQLARLSAKASGWTIKLFGAASKARWDMLKAEPYSYDQLVDYRDSDWSEQIINLSKGARMDYVYDCISEDSTVEQAASTLASNGKMAIVRSRDAGAWTSGPLPVEPMYGAVWEGLGADVHYGLGSNRAPVLRSPAARAFAVEFYKWVSQALGSKLRHVPIRVMPGGLERVTADGLVLLGAGTMEDREHKRTEEYMKPVSAEKLVYRFV</sequence>
<comment type="similarity">
    <text evidence="1">Belongs to the zinc-containing alcohol dehydrogenase family.</text>
</comment>
<dbReference type="Proteomes" id="UP001337655">
    <property type="component" value="Unassembled WGS sequence"/>
</dbReference>
<protein>
    <recommendedName>
        <fullName evidence="4">Enoyl reductase (ER) domain-containing protein</fullName>
    </recommendedName>
</protein>
<evidence type="ECO:0000313" key="5">
    <source>
        <dbReference type="EMBL" id="KAK5170556.1"/>
    </source>
</evidence>